<reference evidence="5 6" key="1">
    <citation type="submission" date="2016-10" db="EMBL/GenBank/DDBJ databases">
        <authorList>
            <person name="Varghese N."/>
            <person name="Submissions S."/>
        </authorList>
    </citation>
    <scope>NUCLEOTIDE SEQUENCE [LARGE SCALE GENOMIC DNA]</scope>
    <source>
        <strain evidence="5 6">DSM 16392</strain>
    </source>
</reference>
<keyword evidence="1" id="KW-0805">Transcription regulation</keyword>
<keyword evidence="2" id="KW-0238">DNA-binding</keyword>
<dbReference type="Gene3D" id="3.40.50.2300">
    <property type="match status" value="2"/>
</dbReference>
<evidence type="ECO:0000313" key="6">
    <source>
        <dbReference type="Proteomes" id="UP000199598"/>
    </source>
</evidence>
<dbReference type="SUPFAM" id="SSF53822">
    <property type="entry name" value="Periplasmic binding protein-like I"/>
    <property type="match status" value="1"/>
</dbReference>
<evidence type="ECO:0000313" key="5">
    <source>
        <dbReference type="EMBL" id="SFK26681.1"/>
    </source>
</evidence>
<keyword evidence="3" id="KW-0804">Transcription</keyword>
<dbReference type="InterPro" id="IPR046335">
    <property type="entry name" value="LacI/GalR-like_sensor"/>
</dbReference>
<dbReference type="Proteomes" id="UP000199598">
    <property type="component" value="Unassembled WGS sequence"/>
</dbReference>
<dbReference type="InterPro" id="IPR028082">
    <property type="entry name" value="Peripla_BP_I"/>
</dbReference>
<dbReference type="PROSITE" id="PS50932">
    <property type="entry name" value="HTH_LACI_2"/>
    <property type="match status" value="1"/>
</dbReference>
<feature type="domain" description="HTH lacI-type" evidence="4">
    <location>
        <begin position="1"/>
        <end position="55"/>
    </location>
</feature>
<dbReference type="PANTHER" id="PTHR30146">
    <property type="entry name" value="LACI-RELATED TRANSCRIPTIONAL REPRESSOR"/>
    <property type="match status" value="1"/>
</dbReference>
<gene>
    <name evidence="5" type="ORF">SAMN04488518_103348</name>
</gene>
<name>A0A1I3Y5W2_9HYPH</name>
<sequence length="341" mass="37881">MNLKSLASHLGLSQTTVSRALNGYSDVSLATRNRVSEAAKTYGYRPNVNARRLATGRSSVIGIAFPTDMNMFLDPHFIEFLTGLSEKASELDYDIMISSSQSEEVDVYRRFAEKGTVDLVILSNVDLSEERIRLLQDLNMPFIVHGRTATCDSYSYIDIDNYGVFHEPTKMLLEMGHDKIAILNGHPNRVYAIDRLNGWQDALKERGVTPNPDYMRAGAMSEENGYTFAMEILQLEDRPTALLCSSVVMAKGAYRACNELGIKIGSEVSIVAHDDNVPLAQAADMDPPLTVTRSPLRDAGREIAIMAMNYLKGADIKELQCLWHPELIFRKSVGAPPRSIT</sequence>
<evidence type="ECO:0000256" key="2">
    <source>
        <dbReference type="ARBA" id="ARBA00023125"/>
    </source>
</evidence>
<evidence type="ECO:0000256" key="1">
    <source>
        <dbReference type="ARBA" id="ARBA00023015"/>
    </source>
</evidence>
<dbReference type="CDD" id="cd01392">
    <property type="entry name" value="HTH_LacI"/>
    <property type="match status" value="1"/>
</dbReference>
<dbReference type="EMBL" id="FOSK01000003">
    <property type="protein sequence ID" value="SFK26681.1"/>
    <property type="molecule type" value="Genomic_DNA"/>
</dbReference>
<organism evidence="5 6">
    <name type="scientific">Pseudovibrio ascidiaceicola</name>
    <dbReference type="NCBI Taxonomy" id="285279"/>
    <lineage>
        <taxon>Bacteria</taxon>
        <taxon>Pseudomonadati</taxon>
        <taxon>Pseudomonadota</taxon>
        <taxon>Alphaproteobacteria</taxon>
        <taxon>Hyphomicrobiales</taxon>
        <taxon>Stappiaceae</taxon>
        <taxon>Pseudovibrio</taxon>
    </lineage>
</organism>
<evidence type="ECO:0000256" key="3">
    <source>
        <dbReference type="ARBA" id="ARBA00023163"/>
    </source>
</evidence>
<dbReference type="SUPFAM" id="SSF47413">
    <property type="entry name" value="lambda repressor-like DNA-binding domains"/>
    <property type="match status" value="1"/>
</dbReference>
<dbReference type="InterPro" id="IPR010982">
    <property type="entry name" value="Lambda_DNA-bd_dom_sf"/>
</dbReference>
<dbReference type="InterPro" id="IPR000843">
    <property type="entry name" value="HTH_LacI"/>
</dbReference>
<evidence type="ECO:0000259" key="4">
    <source>
        <dbReference type="PROSITE" id="PS50932"/>
    </source>
</evidence>
<protein>
    <submittedName>
        <fullName evidence="5">Transcriptional regulator, LacI family</fullName>
    </submittedName>
</protein>
<accession>A0A1I3Y5W2</accession>
<dbReference type="Pfam" id="PF00356">
    <property type="entry name" value="LacI"/>
    <property type="match status" value="1"/>
</dbReference>
<dbReference type="PANTHER" id="PTHR30146:SF109">
    <property type="entry name" value="HTH-TYPE TRANSCRIPTIONAL REGULATOR GALS"/>
    <property type="match status" value="1"/>
</dbReference>
<dbReference type="RefSeq" id="WP_093518432.1">
    <property type="nucleotide sequence ID" value="NZ_FOSK01000003.1"/>
</dbReference>
<proteinExistence type="predicted"/>
<dbReference type="SMART" id="SM00354">
    <property type="entry name" value="HTH_LACI"/>
    <property type="match status" value="1"/>
</dbReference>
<keyword evidence="6" id="KW-1185">Reference proteome</keyword>
<dbReference type="Pfam" id="PF13377">
    <property type="entry name" value="Peripla_BP_3"/>
    <property type="match status" value="1"/>
</dbReference>
<comment type="caution">
    <text evidence="5">The sequence shown here is derived from an EMBL/GenBank/DDBJ whole genome shotgun (WGS) entry which is preliminary data.</text>
</comment>
<dbReference type="CDD" id="cd20010">
    <property type="entry name" value="PBP1_AglR-like"/>
    <property type="match status" value="1"/>
</dbReference>
<dbReference type="Gene3D" id="1.10.260.40">
    <property type="entry name" value="lambda repressor-like DNA-binding domains"/>
    <property type="match status" value="1"/>
</dbReference>